<dbReference type="Proteomes" id="UP000285301">
    <property type="component" value="Unassembled WGS sequence"/>
</dbReference>
<evidence type="ECO:0000313" key="3">
    <source>
        <dbReference type="EMBL" id="RWS09815.1"/>
    </source>
</evidence>
<evidence type="ECO:0000259" key="2">
    <source>
        <dbReference type="Pfam" id="PF01425"/>
    </source>
</evidence>
<dbReference type="GO" id="GO:0016787">
    <property type="term" value="F:hydrolase activity"/>
    <property type="evidence" value="ECO:0007669"/>
    <property type="project" value="UniProtKB-KW"/>
</dbReference>
<keyword evidence="3" id="KW-0378">Hydrolase</keyword>
<comment type="caution">
    <text evidence="3">The sequence shown here is derived from an EMBL/GenBank/DDBJ whole genome shotgun (WGS) entry which is preliminary data.</text>
</comment>
<protein>
    <submittedName>
        <fullName evidence="3">Fatty-acid amide hydrolase 2-like protein</fullName>
    </submittedName>
</protein>
<accession>A0A3S3NV73</accession>
<dbReference type="PANTHER" id="PTHR43372">
    <property type="entry name" value="FATTY-ACID AMIDE HYDROLASE"/>
    <property type="match status" value="1"/>
</dbReference>
<feature type="domain" description="Amidase" evidence="2">
    <location>
        <begin position="64"/>
        <end position="507"/>
    </location>
</feature>
<dbReference type="Pfam" id="PF01425">
    <property type="entry name" value="Amidase"/>
    <property type="match status" value="1"/>
</dbReference>
<dbReference type="PIRSF" id="PIRSF001221">
    <property type="entry name" value="Amidase_fungi"/>
    <property type="match status" value="1"/>
</dbReference>
<proteinExistence type="predicted"/>
<dbReference type="SUPFAM" id="SSF75304">
    <property type="entry name" value="Amidase signature (AS) enzymes"/>
    <property type="match status" value="1"/>
</dbReference>
<evidence type="ECO:0000313" key="4">
    <source>
        <dbReference type="Proteomes" id="UP000285301"/>
    </source>
</evidence>
<feature type="active site" description="Charge relay system" evidence="1">
    <location>
        <position position="128"/>
    </location>
</feature>
<keyword evidence="4" id="KW-1185">Reference proteome</keyword>
<evidence type="ECO:0000256" key="1">
    <source>
        <dbReference type="PIRSR" id="PIRSR001221-1"/>
    </source>
</evidence>
<dbReference type="GO" id="GO:0012505">
    <property type="term" value="C:endomembrane system"/>
    <property type="evidence" value="ECO:0007669"/>
    <property type="project" value="TreeGrafter"/>
</dbReference>
<dbReference type="InterPro" id="IPR023631">
    <property type="entry name" value="Amidase_dom"/>
</dbReference>
<feature type="active site" description="Acyl-ester intermediate" evidence="1">
    <location>
        <position position="227"/>
    </location>
</feature>
<dbReference type="Gene3D" id="3.90.1300.10">
    <property type="entry name" value="Amidase signature (AS) domain"/>
    <property type="match status" value="1"/>
</dbReference>
<reference evidence="3 4" key="1">
    <citation type="journal article" date="2018" name="Gigascience">
        <title>Genomes of trombidid mites reveal novel predicted allergens and laterally-transferred genes associated with secondary metabolism.</title>
        <authorList>
            <person name="Dong X."/>
            <person name="Chaisiri K."/>
            <person name="Xia D."/>
            <person name="Armstrong S.D."/>
            <person name="Fang Y."/>
            <person name="Donnelly M.J."/>
            <person name="Kadowaki T."/>
            <person name="McGarry J.W."/>
            <person name="Darby A.C."/>
            <person name="Makepeace B.L."/>
        </authorList>
    </citation>
    <scope>NUCLEOTIDE SEQUENCE [LARGE SCALE GENOMIC DNA]</scope>
    <source>
        <strain evidence="3">UoL-WK</strain>
    </source>
</reference>
<sequence length="533" mass="58949">MIRARKCFQKVLRFVLDSIAFIIELVIRSKSGRRYLPPIRDPILLQSAVSLSERIKRGKLRSEDVVKAFIARIKEVDPLVNAVVDQRYEDAIKEAQEIDRKLDNIRRGDDDKDDILKLPLLGVPFTGKDSIAIKSLGVTVGLYARRNVKAEEDAVSISNARNAGAIPIALTNVPELCIWYDSENNIYGRTNNPYDLSRIPGGSTGGNAACLTYAGSVIGIGSDIGGSIRMPAYFCGIFGHKTTSGIIDISGHYPDVGPREVFLSFGPMTRYACDLKPFLKALAGDGIKKLPKIDDEVDLKKLKIYYAERSDEAITSTVDAEIVQSIKKVVNYLSETFGCPASEHKFLALEDSFDIVRHTLCDFPCPTIASEMTQHHGNINLELEFLKSMFGLSVHTLPVITIALIEKYTQKSKNNATHDPDYIQMGLRLKEELYSLLGDNGIFIYPCHPIVAPKHKTTILRMENMAYTAIFNLIDVAITQCPIGLNKNGVPLGVQVIATSHNDHLTLAVAEELERAFGGWIPPTDVVCKNVIT</sequence>
<organism evidence="3 4">
    <name type="scientific">Dinothrombium tinctorium</name>
    <dbReference type="NCBI Taxonomy" id="1965070"/>
    <lineage>
        <taxon>Eukaryota</taxon>
        <taxon>Metazoa</taxon>
        <taxon>Ecdysozoa</taxon>
        <taxon>Arthropoda</taxon>
        <taxon>Chelicerata</taxon>
        <taxon>Arachnida</taxon>
        <taxon>Acari</taxon>
        <taxon>Acariformes</taxon>
        <taxon>Trombidiformes</taxon>
        <taxon>Prostigmata</taxon>
        <taxon>Anystina</taxon>
        <taxon>Parasitengona</taxon>
        <taxon>Trombidioidea</taxon>
        <taxon>Trombidiidae</taxon>
        <taxon>Dinothrombium</taxon>
    </lineage>
</organism>
<feature type="active site" description="Charge relay system" evidence="1">
    <location>
        <position position="203"/>
    </location>
</feature>
<dbReference type="PANTHER" id="PTHR43372:SF3">
    <property type="entry name" value="AT07710P-RELATED"/>
    <property type="match status" value="1"/>
</dbReference>
<dbReference type="AlphaFoldDB" id="A0A3S3NV73"/>
<dbReference type="InterPro" id="IPR036928">
    <property type="entry name" value="AS_sf"/>
</dbReference>
<gene>
    <name evidence="3" type="ORF">B4U79_05247</name>
</gene>
<dbReference type="EMBL" id="NCKU01002335">
    <property type="protein sequence ID" value="RWS09815.1"/>
    <property type="molecule type" value="Genomic_DNA"/>
</dbReference>
<name>A0A3S3NV73_9ACAR</name>
<dbReference type="STRING" id="1965070.A0A3S3NV73"/>
<dbReference type="InterPro" id="IPR052739">
    <property type="entry name" value="FAAH2"/>
</dbReference>
<dbReference type="OrthoDB" id="6428749at2759"/>